<name>A0AAD5LT41_PARTN</name>
<dbReference type="AlphaFoldDB" id="A0AAD5LT41"/>
<gene>
    <name evidence="1" type="ORF">KIN20_000802</name>
</gene>
<sequence length="105" mass="11236">MGDEWAREKRKEILLAPALPLKTSYPSNLINSGKPKYLLRVPGSASLAYPKVVTTTGIRCFSGYEGDLPVTLANTEAMSIHDILSTGFSDKDVKLLLSLGVAVGA</sequence>
<protein>
    <submittedName>
        <fullName evidence="1">Uncharacterized protein</fullName>
    </submittedName>
</protein>
<accession>A0AAD5LT41</accession>
<dbReference type="Proteomes" id="UP001196413">
    <property type="component" value="Unassembled WGS sequence"/>
</dbReference>
<keyword evidence="2" id="KW-1185">Reference proteome</keyword>
<organism evidence="1 2">
    <name type="scientific">Parelaphostrongylus tenuis</name>
    <name type="common">Meningeal worm</name>
    <dbReference type="NCBI Taxonomy" id="148309"/>
    <lineage>
        <taxon>Eukaryota</taxon>
        <taxon>Metazoa</taxon>
        <taxon>Ecdysozoa</taxon>
        <taxon>Nematoda</taxon>
        <taxon>Chromadorea</taxon>
        <taxon>Rhabditida</taxon>
        <taxon>Rhabditina</taxon>
        <taxon>Rhabditomorpha</taxon>
        <taxon>Strongyloidea</taxon>
        <taxon>Metastrongylidae</taxon>
        <taxon>Parelaphostrongylus</taxon>
    </lineage>
</organism>
<proteinExistence type="predicted"/>
<evidence type="ECO:0000313" key="2">
    <source>
        <dbReference type="Proteomes" id="UP001196413"/>
    </source>
</evidence>
<comment type="caution">
    <text evidence="1">The sequence shown here is derived from an EMBL/GenBank/DDBJ whole genome shotgun (WGS) entry which is preliminary data.</text>
</comment>
<evidence type="ECO:0000313" key="1">
    <source>
        <dbReference type="EMBL" id="KAJ1346110.1"/>
    </source>
</evidence>
<reference evidence="1" key="1">
    <citation type="submission" date="2021-06" db="EMBL/GenBank/DDBJ databases">
        <title>Parelaphostrongylus tenuis whole genome reference sequence.</title>
        <authorList>
            <person name="Garwood T.J."/>
            <person name="Larsen P.A."/>
            <person name="Fountain-Jones N.M."/>
            <person name="Garbe J.R."/>
            <person name="Macchietto M.G."/>
            <person name="Kania S.A."/>
            <person name="Gerhold R.W."/>
            <person name="Richards J.E."/>
            <person name="Wolf T.M."/>
        </authorList>
    </citation>
    <scope>NUCLEOTIDE SEQUENCE</scope>
    <source>
        <strain evidence="1">MNPRO001-30</strain>
        <tissue evidence="1">Meninges</tissue>
    </source>
</reference>
<dbReference type="EMBL" id="JAHQIW010000116">
    <property type="protein sequence ID" value="KAJ1346110.1"/>
    <property type="molecule type" value="Genomic_DNA"/>
</dbReference>